<dbReference type="Proteomes" id="UP001258945">
    <property type="component" value="Unassembled WGS sequence"/>
</dbReference>
<gene>
    <name evidence="2" type="ORF">RQ831_06850</name>
</gene>
<evidence type="ECO:0000256" key="1">
    <source>
        <dbReference type="SAM" id="MobiDB-lite"/>
    </source>
</evidence>
<dbReference type="InterPro" id="IPR011009">
    <property type="entry name" value="Kinase-like_dom_sf"/>
</dbReference>
<proteinExistence type="predicted"/>
<protein>
    <recommendedName>
        <fullName evidence="4">Capsular polysaccharide biosynthesis protein</fullName>
    </recommendedName>
</protein>
<dbReference type="EMBL" id="JAVVDO010000007">
    <property type="protein sequence ID" value="MDT8330765.1"/>
    <property type="molecule type" value="Genomic_DNA"/>
</dbReference>
<dbReference type="SUPFAM" id="SSF53448">
    <property type="entry name" value="Nucleotide-diphospho-sugar transferases"/>
    <property type="match status" value="1"/>
</dbReference>
<comment type="caution">
    <text evidence="2">The sequence shown here is derived from an EMBL/GenBank/DDBJ whole genome shotgun (WGS) entry which is preliminary data.</text>
</comment>
<feature type="region of interest" description="Disordered" evidence="1">
    <location>
        <begin position="553"/>
        <end position="650"/>
    </location>
</feature>
<name>A0ABU3MDC0_9PROT</name>
<feature type="compositionally biased region" description="Low complexity" evidence="1">
    <location>
        <begin position="556"/>
        <end position="571"/>
    </location>
</feature>
<dbReference type="InterPro" id="IPR029044">
    <property type="entry name" value="Nucleotide-diphossugar_trans"/>
</dbReference>
<reference evidence="2 3" key="1">
    <citation type="journal article" date="2019" name="Microb. Pathog.">
        <title>Comparison of VITEK 2, MALDI-TOF MS, 16S rRNA gene sequencing, and whole-genome sequencing for identification of Roseomonas mucosa.</title>
        <authorList>
            <person name="Rudolph W.W."/>
            <person name="Gunzer F."/>
            <person name="Trauth M."/>
            <person name="Bunk B."/>
            <person name="Bigge R."/>
            <person name="Schrottner P."/>
        </authorList>
    </citation>
    <scope>NUCLEOTIDE SEQUENCE [LARGE SCALE GENOMIC DNA]</scope>
    <source>
        <strain evidence="2 3">DSM 103800</strain>
    </source>
</reference>
<feature type="compositionally biased region" description="Low complexity" evidence="1">
    <location>
        <begin position="607"/>
        <end position="630"/>
    </location>
</feature>
<sequence>MSPDAPLALITSAAYVNAEIGAEFGQLPPCFLPFGHNRLFTPQIASLRRLGERVVLTLPQSFEPEDWDQAQLLAAGVELLFIPDGLSLGESIAYALTLSDARGPVRILHGDTLFLEALPETLDEVGVATSADSYSWGVLSGGLQGSFVNRRPGTAARQDQVLSGWFALSSAPALGRALAEAQGDFLRALALYNARHPLTFRLLDGWLDFGHLQTFYRSRAKVSTARAFNAIAVAGRSVLKTGEKSDKLSAEADWFENIPAPLRLHAPPFLGREGNGYRIGYEFSPTLHELFVFGRLEQASWSRILEGCFDFLRAARQLGADDAPAHLPPDTLRVLALDKTAARLEQWARAARIDLDAEWRSGGRRLPSLRRIADETAAIAAATDPLPGVMHGDLCFPNTFFDFRQQQIKVIDPRGSVRDGEHTVFGDLRYDLAKLNHSVEGYDLILTGRYQVEQPEPYDLTLHLSREGAAGFLPDIAAEMDLLGRRTSDAGTRALTVHLFLSMLPLHADRPDRQRAFLANALRLYAKMERARDRLPHGRPQQPLHQSRLRPAEMDAAAGRAAAAGLVPARLQRNVRQRDLPADPSRPTGRRGIRARPGRGDRHPEPADGGAAGTHARTGGNRVARPGTPRRAGRGAGDHLQHRYHSARRA</sequence>
<accession>A0ABU3MDC0</accession>
<organism evidence="2 3">
    <name type="scientific">Roseomonas gilardii</name>
    <dbReference type="NCBI Taxonomy" id="257708"/>
    <lineage>
        <taxon>Bacteria</taxon>
        <taxon>Pseudomonadati</taxon>
        <taxon>Pseudomonadota</taxon>
        <taxon>Alphaproteobacteria</taxon>
        <taxon>Acetobacterales</taxon>
        <taxon>Roseomonadaceae</taxon>
        <taxon>Roseomonas</taxon>
    </lineage>
</organism>
<evidence type="ECO:0000313" key="2">
    <source>
        <dbReference type="EMBL" id="MDT8330765.1"/>
    </source>
</evidence>
<dbReference type="RefSeq" id="WP_314281243.1">
    <property type="nucleotide sequence ID" value="NZ_JAVVDO010000007.1"/>
</dbReference>
<feature type="compositionally biased region" description="Basic residues" evidence="1">
    <location>
        <begin position="588"/>
        <end position="597"/>
    </location>
</feature>
<evidence type="ECO:0000313" key="3">
    <source>
        <dbReference type="Proteomes" id="UP001258945"/>
    </source>
</evidence>
<dbReference type="SUPFAM" id="SSF56112">
    <property type="entry name" value="Protein kinase-like (PK-like)"/>
    <property type="match status" value="1"/>
</dbReference>
<keyword evidence="3" id="KW-1185">Reference proteome</keyword>
<evidence type="ECO:0008006" key="4">
    <source>
        <dbReference type="Google" id="ProtNLM"/>
    </source>
</evidence>